<dbReference type="AlphaFoldDB" id="A0A643BMR5"/>
<name>A0A643BMR5_BALPH</name>
<reference evidence="1 2" key="1">
    <citation type="journal article" date="2019" name="PLoS ONE">
        <title>Genomic analyses reveal an absence of contemporary introgressive admixture between fin whales and blue whales, despite known hybrids.</title>
        <authorList>
            <person name="Westbury M.V."/>
            <person name="Petersen B."/>
            <person name="Lorenzen E.D."/>
        </authorList>
    </citation>
    <scope>NUCLEOTIDE SEQUENCE [LARGE SCALE GENOMIC DNA]</scope>
    <source>
        <strain evidence="1">FinWhale-01</strain>
    </source>
</reference>
<evidence type="ECO:0000313" key="1">
    <source>
        <dbReference type="EMBL" id="KAB0389060.1"/>
    </source>
</evidence>
<dbReference type="InterPro" id="IPR036769">
    <property type="entry name" value="Ribosomal_uL11_C_sf"/>
</dbReference>
<protein>
    <submittedName>
        <fullName evidence="1">Uncharacterized protein</fullName>
    </submittedName>
</protein>
<evidence type="ECO:0000313" key="2">
    <source>
        <dbReference type="Proteomes" id="UP000437017"/>
    </source>
</evidence>
<dbReference type="EMBL" id="SGJD01009023">
    <property type="protein sequence ID" value="KAB0389060.1"/>
    <property type="molecule type" value="Genomic_DNA"/>
</dbReference>
<dbReference type="Gene3D" id="1.10.10.250">
    <property type="entry name" value="Ribosomal protein L11, C-terminal domain"/>
    <property type="match status" value="1"/>
</dbReference>
<proteinExistence type="predicted"/>
<dbReference type="OrthoDB" id="9836811at2759"/>
<organism evidence="1 2">
    <name type="scientific">Balaenoptera physalus</name>
    <name type="common">Fin whale</name>
    <name type="synonym">Balaena physalus</name>
    <dbReference type="NCBI Taxonomy" id="9770"/>
    <lineage>
        <taxon>Eukaryota</taxon>
        <taxon>Metazoa</taxon>
        <taxon>Chordata</taxon>
        <taxon>Craniata</taxon>
        <taxon>Vertebrata</taxon>
        <taxon>Euteleostomi</taxon>
        <taxon>Mammalia</taxon>
        <taxon>Eutheria</taxon>
        <taxon>Laurasiatheria</taxon>
        <taxon>Artiodactyla</taxon>
        <taxon>Whippomorpha</taxon>
        <taxon>Cetacea</taxon>
        <taxon>Mysticeti</taxon>
        <taxon>Balaenopteridae</taxon>
        <taxon>Balaenoptera</taxon>
    </lineage>
</organism>
<gene>
    <name evidence="1" type="ORF">E2I00_005529</name>
</gene>
<feature type="non-terminal residue" evidence="1">
    <location>
        <position position="1"/>
    </location>
</feature>
<accession>A0A643BMR5</accession>
<dbReference type="Proteomes" id="UP000437017">
    <property type="component" value="Unassembled WGS sequence"/>
</dbReference>
<dbReference type="SUPFAM" id="SSF46906">
    <property type="entry name" value="Ribosomal protein L11, C-terminal domain"/>
    <property type="match status" value="1"/>
</dbReference>
<comment type="caution">
    <text evidence="1">The sequence shown here is derived from an EMBL/GenBank/DDBJ whole genome shotgun (WGS) entry which is preliminary data.</text>
</comment>
<keyword evidence="2" id="KW-1185">Reference proteome</keyword>
<sequence length="69" mass="7371">GQGATFFSHPESGFIRHQLPPPCRLTRELSGTIQEILGTAQSVGCNVHGHHPYDITDDITSGVVECPAS</sequence>